<evidence type="ECO:0000256" key="1">
    <source>
        <dbReference type="ARBA" id="ARBA00015313"/>
    </source>
</evidence>
<feature type="domain" description="HMA" evidence="4">
    <location>
        <begin position="2"/>
        <end position="68"/>
    </location>
</feature>
<organism evidence="5 6">
    <name type="scientific">Alicyclobacillus fodiniaquatilis</name>
    <dbReference type="NCBI Taxonomy" id="1661150"/>
    <lineage>
        <taxon>Bacteria</taxon>
        <taxon>Bacillati</taxon>
        <taxon>Bacillota</taxon>
        <taxon>Bacilli</taxon>
        <taxon>Bacillales</taxon>
        <taxon>Alicyclobacillaceae</taxon>
        <taxon>Alicyclobacillus</taxon>
    </lineage>
</organism>
<dbReference type="InterPro" id="IPR006121">
    <property type="entry name" value="HMA_dom"/>
</dbReference>
<dbReference type="SUPFAM" id="SSF55008">
    <property type="entry name" value="HMA, heavy metal-associated domain"/>
    <property type="match status" value="1"/>
</dbReference>
<evidence type="ECO:0000259" key="4">
    <source>
        <dbReference type="PROSITE" id="PS50846"/>
    </source>
</evidence>
<proteinExistence type="predicted"/>
<dbReference type="InterPro" id="IPR001802">
    <property type="entry name" value="MerP/CopZ"/>
</dbReference>
<sequence>MQEVTIAIQGMSCEACVKAVTNTLLVVEGVEAVDVRLKDNEATVKYDENTATIEALKAAIEEAGYDVG</sequence>
<dbReference type="PANTHER" id="PTHR46594:SF4">
    <property type="entry name" value="P-TYPE CATION-TRANSPORTING ATPASE"/>
    <property type="match status" value="1"/>
</dbReference>
<protein>
    <recommendedName>
        <fullName evidence="1">Copper chaperone CopZ</fullName>
    </recommendedName>
</protein>
<keyword evidence="3" id="KW-0186">Copper</keyword>
<dbReference type="InterPro" id="IPR036163">
    <property type="entry name" value="HMA_dom_sf"/>
</dbReference>
<dbReference type="InterPro" id="IPR006122">
    <property type="entry name" value="HMA_Cu_ion-bd"/>
</dbReference>
<accession>A0ABW4JNV3</accession>
<evidence type="ECO:0000313" key="6">
    <source>
        <dbReference type="Proteomes" id="UP001597079"/>
    </source>
</evidence>
<evidence type="ECO:0000256" key="2">
    <source>
        <dbReference type="ARBA" id="ARBA00022723"/>
    </source>
</evidence>
<dbReference type="Pfam" id="PF00403">
    <property type="entry name" value="HMA"/>
    <property type="match status" value="1"/>
</dbReference>
<dbReference type="CDD" id="cd00371">
    <property type="entry name" value="HMA"/>
    <property type="match status" value="1"/>
</dbReference>
<dbReference type="RefSeq" id="WP_377945815.1">
    <property type="nucleotide sequence ID" value="NZ_JBHUCX010000099.1"/>
</dbReference>
<keyword evidence="2" id="KW-0479">Metal-binding</keyword>
<name>A0ABW4JNV3_9BACL</name>
<dbReference type="Proteomes" id="UP001597079">
    <property type="component" value="Unassembled WGS sequence"/>
</dbReference>
<dbReference type="NCBIfam" id="TIGR00003">
    <property type="entry name" value="copper ion binding protein"/>
    <property type="match status" value="1"/>
</dbReference>
<dbReference type="Gene3D" id="3.30.70.100">
    <property type="match status" value="1"/>
</dbReference>
<dbReference type="PROSITE" id="PS50846">
    <property type="entry name" value="HMA_2"/>
    <property type="match status" value="1"/>
</dbReference>
<keyword evidence="6" id="KW-1185">Reference proteome</keyword>
<gene>
    <name evidence="5" type="ORF">ACFSB2_24820</name>
</gene>
<reference evidence="6" key="1">
    <citation type="journal article" date="2019" name="Int. J. Syst. Evol. Microbiol.">
        <title>The Global Catalogue of Microorganisms (GCM) 10K type strain sequencing project: providing services to taxonomists for standard genome sequencing and annotation.</title>
        <authorList>
            <consortium name="The Broad Institute Genomics Platform"/>
            <consortium name="The Broad Institute Genome Sequencing Center for Infectious Disease"/>
            <person name="Wu L."/>
            <person name="Ma J."/>
        </authorList>
    </citation>
    <scope>NUCLEOTIDE SEQUENCE [LARGE SCALE GENOMIC DNA]</scope>
    <source>
        <strain evidence="6">CGMCC 1.12286</strain>
    </source>
</reference>
<evidence type="ECO:0000313" key="5">
    <source>
        <dbReference type="EMBL" id="MFD1677892.1"/>
    </source>
</evidence>
<dbReference type="PROSITE" id="PS01047">
    <property type="entry name" value="HMA_1"/>
    <property type="match status" value="1"/>
</dbReference>
<evidence type="ECO:0000256" key="3">
    <source>
        <dbReference type="ARBA" id="ARBA00023008"/>
    </source>
</evidence>
<dbReference type="PRINTS" id="PR00946">
    <property type="entry name" value="HGSCAVENGER"/>
</dbReference>
<dbReference type="InterPro" id="IPR017969">
    <property type="entry name" value="Heavy-metal-associated_CS"/>
</dbReference>
<comment type="caution">
    <text evidence="5">The sequence shown here is derived from an EMBL/GenBank/DDBJ whole genome shotgun (WGS) entry which is preliminary data.</text>
</comment>
<dbReference type="PANTHER" id="PTHR46594">
    <property type="entry name" value="P-TYPE CATION-TRANSPORTING ATPASE"/>
    <property type="match status" value="1"/>
</dbReference>
<dbReference type="EMBL" id="JBHUCX010000099">
    <property type="protein sequence ID" value="MFD1677892.1"/>
    <property type="molecule type" value="Genomic_DNA"/>
</dbReference>